<dbReference type="EMBL" id="AP021875">
    <property type="protein sequence ID" value="BBO77595.1"/>
    <property type="molecule type" value="Genomic_DNA"/>
</dbReference>
<dbReference type="OrthoDB" id="5428638at2"/>
<dbReference type="InterPro" id="IPR036265">
    <property type="entry name" value="HIT-like_sf"/>
</dbReference>
<dbReference type="SUPFAM" id="SSF54197">
    <property type="entry name" value="HIT-like"/>
    <property type="match status" value="1"/>
</dbReference>
<evidence type="ECO:0000313" key="2">
    <source>
        <dbReference type="Proteomes" id="UP000427769"/>
    </source>
</evidence>
<gene>
    <name evidence="1" type="ORF">DSCW_50120</name>
</gene>
<reference evidence="1 2" key="1">
    <citation type="submission" date="2019-11" db="EMBL/GenBank/DDBJ databases">
        <title>Comparative genomics of hydrocarbon-degrading Desulfosarcina strains.</title>
        <authorList>
            <person name="Watanabe M."/>
            <person name="Kojima H."/>
            <person name="Fukui M."/>
        </authorList>
    </citation>
    <scope>NUCLEOTIDE SEQUENCE [LARGE SCALE GENOMIC DNA]</scope>
    <source>
        <strain evidence="1 2">PP31</strain>
    </source>
</reference>
<accession>A0A5K7ZA44</accession>
<dbReference type="AlphaFoldDB" id="A0A5K7ZA44"/>
<protein>
    <submittedName>
        <fullName evidence="1">Uncharacterized protein</fullName>
    </submittedName>
</protein>
<dbReference type="KEGG" id="dwd:DSCW_50120"/>
<name>A0A5K7ZA44_9BACT</name>
<dbReference type="Proteomes" id="UP000427769">
    <property type="component" value="Chromosome"/>
</dbReference>
<keyword evidence="2" id="KW-1185">Reference proteome</keyword>
<sequence length="537" mass="60033">MELRTCVSPAGRFVYGIHRPHFTTDNFRPAAAVADLGLFPDGTRHRNTFNFPEGPVREPAADAIFEVPNAFSFRGTTYIGKPWADSRAADPESIRLPPAPEISFSDAYPDDASAASAIRSLPRPLQLALATTSTDSRDLCCLAHVSCDLCLEKISGRPWGLPFVKRADGKIKADLADEALFEAVANNPYLPDNFKQVMVLRPGAQGASEIVGEWSDAQSHVFEYLRRNSYIPWGHYAANMADDAVRYRLQDLTLQDMAAMRHLYYQRSYARLAGHLGEPLESVGHSLDEQALEALRQKILSRIEKSDTMDFDRTLWGWNFGFDYAPSGYRLHASHQQIHQQYALIPGRVSLADGQGSLPAYACGDLVRDWVEVFRRETGKGFFECYEKAIMGNRRMDGNQKAERSLVVFEDERVLVFVPKAQTSQWELNLMPKLPVGNIVEADALMRRSLDRAIFAAVRVLGALGARMITSIEYSKSIAGGSDDQRLLVAFLPRLPQSPGAFSEAQLRWINGHYPEDFALACRRRLPQMSESGQKGR</sequence>
<dbReference type="Gene3D" id="3.30.428.10">
    <property type="entry name" value="HIT-like"/>
    <property type="match status" value="1"/>
</dbReference>
<evidence type="ECO:0000313" key="1">
    <source>
        <dbReference type="EMBL" id="BBO77595.1"/>
    </source>
</evidence>
<proteinExistence type="predicted"/>
<dbReference type="RefSeq" id="WP_155306322.1">
    <property type="nucleotide sequence ID" value="NZ_AP021875.1"/>
</dbReference>
<organism evidence="1 2">
    <name type="scientific">Desulfosarcina widdelii</name>
    <dbReference type="NCBI Taxonomy" id="947919"/>
    <lineage>
        <taxon>Bacteria</taxon>
        <taxon>Pseudomonadati</taxon>
        <taxon>Thermodesulfobacteriota</taxon>
        <taxon>Desulfobacteria</taxon>
        <taxon>Desulfobacterales</taxon>
        <taxon>Desulfosarcinaceae</taxon>
        <taxon>Desulfosarcina</taxon>
    </lineage>
</organism>